<reference evidence="2 3" key="1">
    <citation type="submission" date="2016-06" db="EMBL/GenBank/DDBJ databases">
        <authorList>
            <person name="Kjaerup R.B."/>
            <person name="Dalgaard T.S."/>
            <person name="Juul-Madsen H.R."/>
        </authorList>
    </citation>
    <scope>NUCLEOTIDE SEQUENCE [LARGE SCALE GENOMIC DNA]</scope>
</reference>
<gene>
    <name evidence="2" type="ORF">ZT3D7_G11364</name>
</gene>
<accession>A0A1X7S994</accession>
<keyword evidence="1" id="KW-0732">Signal</keyword>
<evidence type="ECO:0000256" key="1">
    <source>
        <dbReference type="SAM" id="SignalP"/>
    </source>
</evidence>
<proteinExistence type="predicted"/>
<evidence type="ECO:0000313" key="2">
    <source>
        <dbReference type="EMBL" id="SMQ56209.1"/>
    </source>
</evidence>
<feature type="signal peptide" evidence="1">
    <location>
        <begin position="1"/>
        <end position="18"/>
    </location>
</feature>
<protein>
    <submittedName>
        <fullName evidence="2">Uncharacterized protein</fullName>
    </submittedName>
</protein>
<sequence length="89" mass="9942">MHFVQLAMIFGFATSALAWKCDLPGDDWPYGRCYDETGKYTTAFQCLKDCPCPTPGDGCVPDQLTTSYTAWCTLPDYCQNRPPFQALGE</sequence>
<keyword evidence="3" id="KW-1185">Reference proteome</keyword>
<dbReference type="EMBL" id="LT853704">
    <property type="protein sequence ID" value="SMQ56209.1"/>
    <property type="molecule type" value="Genomic_DNA"/>
</dbReference>
<dbReference type="AlphaFoldDB" id="A0A1X7S994"/>
<dbReference type="Proteomes" id="UP000215127">
    <property type="component" value="Chromosome 13"/>
</dbReference>
<feature type="chain" id="PRO_5013185947" evidence="1">
    <location>
        <begin position="19"/>
        <end position="89"/>
    </location>
</feature>
<organism evidence="2 3">
    <name type="scientific">Zymoseptoria tritici (strain ST99CH_3D7)</name>
    <dbReference type="NCBI Taxonomy" id="1276538"/>
    <lineage>
        <taxon>Eukaryota</taxon>
        <taxon>Fungi</taxon>
        <taxon>Dikarya</taxon>
        <taxon>Ascomycota</taxon>
        <taxon>Pezizomycotina</taxon>
        <taxon>Dothideomycetes</taxon>
        <taxon>Dothideomycetidae</taxon>
        <taxon>Mycosphaerellales</taxon>
        <taxon>Mycosphaerellaceae</taxon>
        <taxon>Zymoseptoria</taxon>
    </lineage>
</organism>
<evidence type="ECO:0000313" key="3">
    <source>
        <dbReference type="Proteomes" id="UP000215127"/>
    </source>
</evidence>
<name>A0A1X7S994_ZYMT9</name>